<dbReference type="InterPro" id="IPR001647">
    <property type="entry name" value="HTH_TetR"/>
</dbReference>
<evidence type="ECO:0000259" key="3">
    <source>
        <dbReference type="PROSITE" id="PS50977"/>
    </source>
</evidence>
<evidence type="ECO:0000256" key="1">
    <source>
        <dbReference type="ARBA" id="ARBA00023125"/>
    </source>
</evidence>
<dbReference type="EMBL" id="CP053985">
    <property type="protein sequence ID" value="QKH39476.1"/>
    <property type="molecule type" value="Genomic_DNA"/>
</dbReference>
<dbReference type="GO" id="GO:0000976">
    <property type="term" value="F:transcription cis-regulatory region binding"/>
    <property type="evidence" value="ECO:0007669"/>
    <property type="project" value="TreeGrafter"/>
</dbReference>
<dbReference type="Gene3D" id="1.10.10.60">
    <property type="entry name" value="Homeodomain-like"/>
    <property type="match status" value="1"/>
</dbReference>
<dbReference type="GO" id="GO:0003700">
    <property type="term" value="F:DNA-binding transcription factor activity"/>
    <property type="evidence" value="ECO:0007669"/>
    <property type="project" value="TreeGrafter"/>
</dbReference>
<dbReference type="PRINTS" id="PR00455">
    <property type="entry name" value="HTHTETR"/>
</dbReference>
<evidence type="ECO:0000313" key="5">
    <source>
        <dbReference type="Proteomes" id="UP000500970"/>
    </source>
</evidence>
<dbReference type="InterPro" id="IPR050109">
    <property type="entry name" value="HTH-type_TetR-like_transc_reg"/>
</dbReference>
<evidence type="ECO:0000313" key="4">
    <source>
        <dbReference type="EMBL" id="QKH39476.1"/>
    </source>
</evidence>
<dbReference type="Pfam" id="PF14246">
    <property type="entry name" value="TetR_C_7"/>
    <property type="match status" value="1"/>
</dbReference>
<dbReference type="Pfam" id="PF00440">
    <property type="entry name" value="TetR_N"/>
    <property type="match status" value="1"/>
</dbReference>
<dbReference type="PROSITE" id="PS50977">
    <property type="entry name" value="HTH_TETR_2"/>
    <property type="match status" value="1"/>
</dbReference>
<protein>
    <submittedName>
        <fullName evidence="4">TetR/AcrR family transcriptional regulator</fullName>
    </submittedName>
</protein>
<keyword evidence="5" id="KW-1185">Reference proteome</keyword>
<dbReference type="SUPFAM" id="SSF46689">
    <property type="entry name" value="Homeodomain-like"/>
    <property type="match status" value="1"/>
</dbReference>
<accession>A0A7D4I5I6</accession>
<proteinExistence type="predicted"/>
<dbReference type="KEGG" id="apes:FOC84_32875"/>
<dbReference type="InterPro" id="IPR009057">
    <property type="entry name" value="Homeodomain-like_sf"/>
</dbReference>
<feature type="domain" description="HTH tetR-type" evidence="3">
    <location>
        <begin position="18"/>
        <end position="78"/>
    </location>
</feature>
<dbReference type="PANTHER" id="PTHR30055">
    <property type="entry name" value="HTH-TYPE TRANSCRIPTIONAL REGULATOR RUTR"/>
    <property type="match status" value="1"/>
</dbReference>
<name>A0A7D4I5I6_9BURK</name>
<dbReference type="RefSeq" id="WP_173149743.1">
    <property type="nucleotide sequence ID" value="NZ_CP053985.1"/>
</dbReference>
<organism evidence="4 5">
    <name type="scientific">Achromobacter pestifer</name>
    <dbReference type="NCBI Taxonomy" id="1353889"/>
    <lineage>
        <taxon>Bacteria</taxon>
        <taxon>Pseudomonadati</taxon>
        <taxon>Pseudomonadota</taxon>
        <taxon>Betaproteobacteria</taxon>
        <taxon>Burkholderiales</taxon>
        <taxon>Alcaligenaceae</taxon>
        <taxon>Achromobacter</taxon>
    </lineage>
</organism>
<dbReference type="SUPFAM" id="SSF48498">
    <property type="entry name" value="Tetracyclin repressor-like, C-terminal domain"/>
    <property type="match status" value="1"/>
</dbReference>
<dbReference type="InterPro" id="IPR039536">
    <property type="entry name" value="TetR_C_Proteobacteria"/>
</dbReference>
<sequence length="212" mass="23280">MNTIPDDTAPRALTSRGEARRERLLEAATQSLLEHGYAQTSIQRIVRQAGGSAATAYQLFGNKEGLLVAVLEHELHGMRAAVFADAMQDQPVGPALHELSRRLLSYALLPKSAALYRLIVSESHRLPHLAESLRLAVEMQLYAPLEQCLKRACERGELRIDDPRLAARTLGNLINGIASHARLTGGRAEGPDEDHLATCRYGVDTLLRAFRA</sequence>
<gene>
    <name evidence="4" type="ORF">FOC84_32875</name>
</gene>
<keyword evidence="1 2" id="KW-0238">DNA-binding</keyword>
<feature type="DNA-binding region" description="H-T-H motif" evidence="2">
    <location>
        <begin position="41"/>
        <end position="60"/>
    </location>
</feature>
<dbReference type="AlphaFoldDB" id="A0A7D4I5I6"/>
<dbReference type="InterPro" id="IPR036271">
    <property type="entry name" value="Tet_transcr_reg_TetR-rel_C_sf"/>
</dbReference>
<dbReference type="Proteomes" id="UP000500970">
    <property type="component" value="Chromosome"/>
</dbReference>
<evidence type="ECO:0000256" key="2">
    <source>
        <dbReference type="PROSITE-ProRule" id="PRU00335"/>
    </source>
</evidence>
<dbReference type="Gene3D" id="1.10.357.10">
    <property type="entry name" value="Tetracycline Repressor, domain 2"/>
    <property type="match status" value="1"/>
</dbReference>
<reference evidence="4 5" key="1">
    <citation type="submission" date="2020-05" db="EMBL/GenBank/DDBJ databases">
        <title>FDA dAtabase for Regulatory Grade micrObial Sequences (FDA-ARGOS): Supporting development and validation of Infectious Disease Dx tests.</title>
        <authorList>
            <person name="Sproer C."/>
            <person name="Gronow S."/>
            <person name="Severitt S."/>
            <person name="Schroder I."/>
            <person name="Tallon L."/>
            <person name="Sadzewicz L."/>
            <person name="Zhao X."/>
            <person name="Vavikolanu K."/>
            <person name="Mehta A."/>
            <person name="Aluvathingal J."/>
            <person name="Nadendla S."/>
            <person name="Myers T."/>
            <person name="Yan Y."/>
            <person name="Sichtig H."/>
        </authorList>
    </citation>
    <scope>NUCLEOTIDE SEQUENCE [LARGE SCALE GENOMIC DNA]</scope>
    <source>
        <strain evidence="4 5">FDAARGOS_790</strain>
    </source>
</reference>
<dbReference type="PANTHER" id="PTHR30055:SF146">
    <property type="entry name" value="HTH-TYPE TRANSCRIPTIONAL DUAL REGULATOR CECR"/>
    <property type="match status" value="1"/>
</dbReference>